<feature type="domain" description="AB hydrolase-1" evidence="3">
    <location>
        <begin position="41"/>
        <end position="295"/>
    </location>
</feature>
<evidence type="ECO:0000313" key="4">
    <source>
        <dbReference type="EMBL" id="QDZ17828.1"/>
    </source>
</evidence>
<dbReference type="GO" id="GO:0016787">
    <property type="term" value="F:hydrolase activity"/>
    <property type="evidence" value="ECO:0007669"/>
    <property type="project" value="UniProtKB-KW"/>
</dbReference>
<proteinExistence type="inferred from homology"/>
<dbReference type="AlphaFoldDB" id="A0A5B8MBP4"/>
<sequence>MREEYRKCGDCSYEASDGVQLYFDAYEVPGNLEETSTSRDLVFLHGWSGSSRYYSPAVCAFLEDGELLRRSGVGRVYVLDIRGHGRSLYKERCTVARLAQDLKDFITKVTSDRRARLCCLGSSMGAAILWSYCEQFQNEGIASAVFIDQAPLQYERDDWRDGSKGLRTPEDLAGLRKALKEDMAGFAAGNADCCLVDPQKMEKELIETITKETLKCDPNFLGELMADHTALDWRGVLKEKYSIPVLNLAGGKSGVFPVQGVAAINELLGSRCPHKLEVFEDCSHWLYIERPKKFMRVVIDWLAGQQ</sequence>
<dbReference type="InterPro" id="IPR029058">
    <property type="entry name" value="AB_hydrolase_fold"/>
</dbReference>
<evidence type="ECO:0000313" key="5">
    <source>
        <dbReference type="Proteomes" id="UP000316726"/>
    </source>
</evidence>
<evidence type="ECO:0000259" key="3">
    <source>
        <dbReference type="Pfam" id="PF12697"/>
    </source>
</evidence>
<name>A0A5B8MBP4_9CHLO</name>
<organism evidence="4 5">
    <name type="scientific">Chloropicon primus</name>
    <dbReference type="NCBI Taxonomy" id="1764295"/>
    <lineage>
        <taxon>Eukaryota</taxon>
        <taxon>Viridiplantae</taxon>
        <taxon>Chlorophyta</taxon>
        <taxon>Chloropicophyceae</taxon>
        <taxon>Chloropicales</taxon>
        <taxon>Chloropicaceae</taxon>
        <taxon>Chloropicon</taxon>
    </lineage>
</organism>
<dbReference type="STRING" id="1764295.A0A5B8MBP4"/>
<accession>A0A5B8MBP4</accession>
<comment type="similarity">
    <text evidence="1">Belongs to the AB hydrolase superfamily.</text>
</comment>
<dbReference type="SUPFAM" id="SSF53474">
    <property type="entry name" value="alpha/beta-Hydrolases"/>
    <property type="match status" value="1"/>
</dbReference>
<gene>
    <name evidence="4" type="ORF">A3770_01p03460</name>
</gene>
<dbReference type="InterPro" id="IPR000073">
    <property type="entry name" value="AB_hydrolase_1"/>
</dbReference>
<keyword evidence="5" id="KW-1185">Reference proteome</keyword>
<dbReference type="Proteomes" id="UP000316726">
    <property type="component" value="Chromosome 1"/>
</dbReference>
<dbReference type="Pfam" id="PF12697">
    <property type="entry name" value="Abhydrolase_6"/>
    <property type="match status" value="1"/>
</dbReference>
<protein>
    <submittedName>
        <fullName evidence="4">Alpha/beta hydrolase</fullName>
    </submittedName>
</protein>
<dbReference type="PANTHER" id="PTHR46118">
    <property type="entry name" value="PROTEIN ABHD11"/>
    <property type="match status" value="1"/>
</dbReference>
<dbReference type="Gene3D" id="3.40.50.1820">
    <property type="entry name" value="alpha/beta hydrolase"/>
    <property type="match status" value="1"/>
</dbReference>
<keyword evidence="2 4" id="KW-0378">Hydrolase</keyword>
<dbReference type="PANTHER" id="PTHR46118:SF4">
    <property type="entry name" value="PROTEIN ABHD11"/>
    <property type="match status" value="1"/>
</dbReference>
<dbReference type="OrthoDB" id="7130006at2759"/>
<reference evidence="4 5" key="1">
    <citation type="submission" date="2018-07" db="EMBL/GenBank/DDBJ databases">
        <title>The complete nuclear genome of the prasinophyte Chloropicon primus (CCMP1205).</title>
        <authorList>
            <person name="Pombert J.-F."/>
            <person name="Otis C."/>
            <person name="Turmel M."/>
            <person name="Lemieux C."/>
        </authorList>
    </citation>
    <scope>NUCLEOTIDE SEQUENCE [LARGE SCALE GENOMIC DNA]</scope>
    <source>
        <strain evidence="4 5">CCMP1205</strain>
    </source>
</reference>
<evidence type="ECO:0000256" key="1">
    <source>
        <dbReference type="ARBA" id="ARBA00008645"/>
    </source>
</evidence>
<dbReference type="EMBL" id="CP031034">
    <property type="protein sequence ID" value="QDZ17828.1"/>
    <property type="molecule type" value="Genomic_DNA"/>
</dbReference>
<evidence type="ECO:0000256" key="2">
    <source>
        <dbReference type="ARBA" id="ARBA00022801"/>
    </source>
</evidence>